<gene>
    <name evidence="2" type="ORF">CY34DRAFT_744316</name>
</gene>
<protein>
    <submittedName>
        <fullName evidence="2">Uncharacterized protein</fullName>
    </submittedName>
</protein>
<name>A0A0D0AYU5_9AGAM</name>
<reference evidence="2 3" key="1">
    <citation type="submission" date="2014-04" db="EMBL/GenBank/DDBJ databases">
        <authorList>
            <consortium name="DOE Joint Genome Institute"/>
            <person name="Kuo A."/>
            <person name="Ruytinx J."/>
            <person name="Rineau F."/>
            <person name="Colpaert J."/>
            <person name="Kohler A."/>
            <person name="Nagy L.G."/>
            <person name="Floudas D."/>
            <person name="Copeland A."/>
            <person name="Barry K.W."/>
            <person name="Cichocki N."/>
            <person name="Veneault-Fourrey C."/>
            <person name="LaButti K."/>
            <person name="Lindquist E.A."/>
            <person name="Lipzen A."/>
            <person name="Lundell T."/>
            <person name="Morin E."/>
            <person name="Murat C."/>
            <person name="Sun H."/>
            <person name="Tunlid A."/>
            <person name="Henrissat B."/>
            <person name="Grigoriev I.V."/>
            <person name="Hibbett D.S."/>
            <person name="Martin F."/>
            <person name="Nordberg H.P."/>
            <person name="Cantor M.N."/>
            <person name="Hua S.X."/>
        </authorList>
    </citation>
    <scope>NUCLEOTIDE SEQUENCE [LARGE SCALE GENOMIC DNA]</scope>
    <source>
        <strain evidence="2 3">UH-Slu-Lm8-n1</strain>
    </source>
</reference>
<dbReference type="AlphaFoldDB" id="A0A0D0AYU5"/>
<dbReference type="EMBL" id="KN835225">
    <property type="protein sequence ID" value="KIK42944.1"/>
    <property type="molecule type" value="Genomic_DNA"/>
</dbReference>
<accession>A0A0D0AYU5</accession>
<proteinExistence type="predicted"/>
<evidence type="ECO:0000313" key="3">
    <source>
        <dbReference type="Proteomes" id="UP000054485"/>
    </source>
</evidence>
<evidence type="ECO:0000256" key="1">
    <source>
        <dbReference type="SAM" id="Phobius"/>
    </source>
</evidence>
<sequence>MKAFRDTYLTARDSPTYSESTNRNLDLAMVKRYCQIELCKISAGEFIQESLTRLVVRSLVLLGVLIMMILQLLGKSY</sequence>
<evidence type="ECO:0000313" key="2">
    <source>
        <dbReference type="EMBL" id="KIK42944.1"/>
    </source>
</evidence>
<dbReference type="HOGENOM" id="CLU_2639764_0_0_1"/>
<keyword evidence="1" id="KW-1133">Transmembrane helix</keyword>
<keyword evidence="1" id="KW-0472">Membrane</keyword>
<organism evidence="2 3">
    <name type="scientific">Suillus luteus UH-Slu-Lm8-n1</name>
    <dbReference type="NCBI Taxonomy" id="930992"/>
    <lineage>
        <taxon>Eukaryota</taxon>
        <taxon>Fungi</taxon>
        <taxon>Dikarya</taxon>
        <taxon>Basidiomycota</taxon>
        <taxon>Agaricomycotina</taxon>
        <taxon>Agaricomycetes</taxon>
        <taxon>Agaricomycetidae</taxon>
        <taxon>Boletales</taxon>
        <taxon>Suillineae</taxon>
        <taxon>Suillaceae</taxon>
        <taxon>Suillus</taxon>
    </lineage>
</organism>
<feature type="transmembrane region" description="Helical" evidence="1">
    <location>
        <begin position="54"/>
        <end position="74"/>
    </location>
</feature>
<dbReference type="InParanoid" id="A0A0D0AYU5"/>
<reference evidence="3" key="2">
    <citation type="submission" date="2015-01" db="EMBL/GenBank/DDBJ databases">
        <title>Evolutionary Origins and Diversification of the Mycorrhizal Mutualists.</title>
        <authorList>
            <consortium name="DOE Joint Genome Institute"/>
            <consortium name="Mycorrhizal Genomics Consortium"/>
            <person name="Kohler A."/>
            <person name="Kuo A."/>
            <person name="Nagy L.G."/>
            <person name="Floudas D."/>
            <person name="Copeland A."/>
            <person name="Barry K.W."/>
            <person name="Cichocki N."/>
            <person name="Veneault-Fourrey C."/>
            <person name="LaButti K."/>
            <person name="Lindquist E.A."/>
            <person name="Lipzen A."/>
            <person name="Lundell T."/>
            <person name="Morin E."/>
            <person name="Murat C."/>
            <person name="Riley R."/>
            <person name="Ohm R."/>
            <person name="Sun H."/>
            <person name="Tunlid A."/>
            <person name="Henrissat B."/>
            <person name="Grigoriev I.V."/>
            <person name="Hibbett D.S."/>
            <person name="Martin F."/>
        </authorList>
    </citation>
    <scope>NUCLEOTIDE SEQUENCE [LARGE SCALE GENOMIC DNA]</scope>
    <source>
        <strain evidence="3">UH-Slu-Lm8-n1</strain>
    </source>
</reference>
<keyword evidence="1" id="KW-0812">Transmembrane</keyword>
<dbReference type="Proteomes" id="UP000054485">
    <property type="component" value="Unassembled WGS sequence"/>
</dbReference>
<keyword evidence="3" id="KW-1185">Reference proteome</keyword>